<evidence type="ECO:0000256" key="5">
    <source>
        <dbReference type="ARBA" id="ARBA00023242"/>
    </source>
</evidence>
<dbReference type="AlphaFoldDB" id="A0A7D9D2K7"/>
<gene>
    <name evidence="7" type="ORF">DEBR0S5_05732G</name>
</gene>
<proteinExistence type="predicted"/>
<evidence type="ECO:0000256" key="4">
    <source>
        <dbReference type="ARBA" id="ARBA00022737"/>
    </source>
</evidence>
<reference evidence="7 8" key="1">
    <citation type="submission" date="2019-07" db="EMBL/GenBank/DDBJ databases">
        <authorList>
            <person name="Friedrich A."/>
            <person name="Schacherer J."/>
        </authorList>
    </citation>
    <scope>NUCLEOTIDE SEQUENCE [LARGE SCALE GENOMIC DNA]</scope>
</reference>
<keyword evidence="3" id="KW-0963">Cytoplasm</keyword>
<keyword evidence="8" id="KW-1185">Reference proteome</keyword>
<accession>A0A7D9D2K7</accession>
<dbReference type="PANTHER" id="PTHR15651:SF7">
    <property type="entry name" value="ARMADILLO REPEAT-CONTAINING PROTEIN 8"/>
    <property type="match status" value="1"/>
</dbReference>
<organism evidence="7 8">
    <name type="scientific">Dekkera bruxellensis</name>
    <name type="common">Brettanomyces custersii</name>
    <dbReference type="NCBI Taxonomy" id="5007"/>
    <lineage>
        <taxon>Eukaryota</taxon>
        <taxon>Fungi</taxon>
        <taxon>Dikarya</taxon>
        <taxon>Ascomycota</taxon>
        <taxon>Saccharomycotina</taxon>
        <taxon>Pichiomycetes</taxon>
        <taxon>Pichiales</taxon>
        <taxon>Pichiaceae</taxon>
        <taxon>Brettanomyces</taxon>
    </lineage>
</organism>
<keyword evidence="4" id="KW-0677">Repeat</keyword>
<dbReference type="SUPFAM" id="SSF48371">
    <property type="entry name" value="ARM repeat"/>
    <property type="match status" value="2"/>
</dbReference>
<dbReference type="InterPro" id="IPR011989">
    <property type="entry name" value="ARM-like"/>
</dbReference>
<comment type="subcellular location">
    <subcellularLocation>
        <location evidence="2">Cytoplasm</location>
    </subcellularLocation>
    <subcellularLocation>
        <location evidence="1">Nucleus</location>
    </subcellularLocation>
</comment>
<dbReference type="InterPro" id="IPR038739">
    <property type="entry name" value="ARMC8/Vid28"/>
</dbReference>
<name>A0A7D9D2K7_DEKBR</name>
<sequence length="814" mass="91987">MADIKGKMPITLESAIKIKQSLLGNDEMKLKYFGDGTFFLEILKTLHDSDDAMLLRECSIILYAYINFSDAWKRDLPDLTKAANTMIQNCKKCPDTLLEITILSISKMLSSQVIPFLTIDDLIDTLQCTITNESSSERLTANCCIILISELAQMDADPKRNDLAISLISRLYRPIMQRLGDLIAPIFIRVLKQNATLSSLKEFDSIFEHASLSNELPVLLYKASSTSVPNSTLALTSLLNAMAQFLSVLGRHHHIVSIPDTLTYTLYGLLRSSSFELKQAAAAVIVYYSSYHLSNKHLITANFQKVIPVLMSIARNDLLSREQKEDFRSSMARKNFEYNGPGRLSSLHLLVECCEHYPATVDKLVGLDFVDLLMLAVDKLTRDFIQDEDDAHHLSDCLLLISCICATDDVKRELVSQYPINWKKYIGSYVQLCRNILNRNDITVSFELLSSFRLATETVLSFCYVIRSMSRSAAVLRTSFELKDVVINMFEILKQPFVMDFLSTIDDPVLSNNEVLLRSVILGAISNFAIGFSIIREYMDSNSVQSALQPYINGTYRSINSQDRTVLLVSALQVIRNALYSDDAKFREPFVTKASLESVFKLCEHKDDRVKQQSFNILRNVSAISIAQAEKLNDIYMDSVPHELSHDTDFLAFLHRHLDSTEDFDTLTAICYIFVNFASSTLDNQRKIMADEQLLKRLHELLQISLPSNSAKAETIKLWNLKLSIVWIITNLTWRQGTAGSSSDDDNDSSMDIDNTSSATVTPSGPCSTAKERAQKLIKFGFYDTIQVLSRNCDIADFRERARTAVFQLVYHDE</sequence>
<dbReference type="GO" id="GO:0005737">
    <property type="term" value="C:cytoplasm"/>
    <property type="evidence" value="ECO:0007669"/>
    <property type="project" value="UniProtKB-SubCell"/>
</dbReference>
<dbReference type="GO" id="GO:0034657">
    <property type="term" value="C:GID complex"/>
    <property type="evidence" value="ECO:0007669"/>
    <property type="project" value="TreeGrafter"/>
</dbReference>
<evidence type="ECO:0000313" key="7">
    <source>
        <dbReference type="EMBL" id="VUG19552.1"/>
    </source>
</evidence>
<evidence type="ECO:0000256" key="3">
    <source>
        <dbReference type="ARBA" id="ARBA00022490"/>
    </source>
</evidence>
<evidence type="ECO:0000256" key="6">
    <source>
        <dbReference type="SAM" id="MobiDB-lite"/>
    </source>
</evidence>
<dbReference type="EMBL" id="CABFWN010000005">
    <property type="protein sequence ID" value="VUG19552.1"/>
    <property type="molecule type" value="Genomic_DNA"/>
</dbReference>
<evidence type="ECO:0000256" key="2">
    <source>
        <dbReference type="ARBA" id="ARBA00004496"/>
    </source>
</evidence>
<feature type="region of interest" description="Disordered" evidence="6">
    <location>
        <begin position="737"/>
        <end position="768"/>
    </location>
</feature>
<evidence type="ECO:0000256" key="1">
    <source>
        <dbReference type="ARBA" id="ARBA00004123"/>
    </source>
</evidence>
<dbReference type="GO" id="GO:0043161">
    <property type="term" value="P:proteasome-mediated ubiquitin-dependent protein catabolic process"/>
    <property type="evidence" value="ECO:0007669"/>
    <property type="project" value="TreeGrafter"/>
</dbReference>
<dbReference type="PANTHER" id="PTHR15651">
    <property type="entry name" value="ARMADILLO REPEAT-CONTAINING PROTEIN 8"/>
    <property type="match status" value="1"/>
</dbReference>
<dbReference type="Gene3D" id="1.25.10.10">
    <property type="entry name" value="Leucine-rich Repeat Variant"/>
    <property type="match status" value="1"/>
</dbReference>
<dbReference type="InterPro" id="IPR016024">
    <property type="entry name" value="ARM-type_fold"/>
</dbReference>
<protein>
    <submittedName>
        <fullName evidence="7">DEBR0S5_05732g1_1</fullName>
    </submittedName>
</protein>
<evidence type="ECO:0000313" key="8">
    <source>
        <dbReference type="Proteomes" id="UP000478008"/>
    </source>
</evidence>
<dbReference type="Proteomes" id="UP000478008">
    <property type="component" value="Unassembled WGS sequence"/>
</dbReference>
<dbReference type="GO" id="GO:0005634">
    <property type="term" value="C:nucleus"/>
    <property type="evidence" value="ECO:0007669"/>
    <property type="project" value="UniProtKB-SubCell"/>
</dbReference>
<keyword evidence="5" id="KW-0539">Nucleus</keyword>